<dbReference type="OrthoDB" id="505938at2"/>
<dbReference type="InterPro" id="IPR050351">
    <property type="entry name" value="BphY/WalK/GraS-like"/>
</dbReference>
<reference evidence="7" key="1">
    <citation type="submission" date="2021-04" db="EMBL/GenBank/DDBJ databases">
        <title>Dactylosporangium aurantiacum NRRL B-8018 full assembly.</title>
        <authorList>
            <person name="Hartkoorn R.C."/>
            <person name="Beaudoing E."/>
            <person name="Hot D."/>
        </authorList>
    </citation>
    <scope>NUCLEOTIDE SEQUENCE</scope>
    <source>
        <strain evidence="7">NRRL B-8018</strain>
    </source>
</reference>
<dbReference type="InterPro" id="IPR003661">
    <property type="entry name" value="HisK_dim/P_dom"/>
</dbReference>
<accession>A0A9Q9MGC2</accession>
<evidence type="ECO:0000256" key="2">
    <source>
        <dbReference type="ARBA" id="ARBA00004236"/>
    </source>
</evidence>
<dbReference type="GO" id="GO:0005886">
    <property type="term" value="C:plasma membrane"/>
    <property type="evidence" value="ECO:0007669"/>
    <property type="project" value="UniProtKB-SubCell"/>
</dbReference>
<dbReference type="Pfam" id="PF00512">
    <property type="entry name" value="HisKA"/>
    <property type="match status" value="1"/>
</dbReference>
<dbReference type="PANTHER" id="PTHR42878">
    <property type="entry name" value="TWO-COMPONENT HISTIDINE KINASE"/>
    <property type="match status" value="1"/>
</dbReference>
<sequence>MSCNVSARTEGVLIADDTATATTAPAGAPAGRGMHELRTEFIRVAAHELRTPLTSIITFANMLDAADDVLTLDPGDRHSALTAIRRNAERMQLTVADLMLLAELEAAEVPLDAVRVDLQPLLAEVTGGLAVALHVPSAAHLFGDEPLLRQLLRTAVDVAGVVNDADRPITVAASRSAGTWTVQVTATVTGPLSAERLLSMRIPHPEHPGEHRTGALALMLGREIAARHGGGMVTAVQEHRVTVTITLPHSTPHS</sequence>
<keyword evidence="8" id="KW-1185">Reference proteome</keyword>
<dbReference type="GO" id="GO:0000155">
    <property type="term" value="F:phosphorelay sensor kinase activity"/>
    <property type="evidence" value="ECO:0007669"/>
    <property type="project" value="InterPro"/>
</dbReference>
<feature type="domain" description="Histidine kinase" evidence="6">
    <location>
        <begin position="44"/>
        <end position="251"/>
    </location>
</feature>
<gene>
    <name evidence="7" type="ORF">Daura_44990</name>
</gene>
<keyword evidence="4" id="KW-0808">Transferase</keyword>
<evidence type="ECO:0000259" key="6">
    <source>
        <dbReference type="PROSITE" id="PS50109"/>
    </source>
</evidence>
<proteinExistence type="predicted"/>
<evidence type="ECO:0000256" key="4">
    <source>
        <dbReference type="ARBA" id="ARBA00022679"/>
    </source>
</evidence>
<dbReference type="Gene3D" id="1.10.287.130">
    <property type="match status" value="1"/>
</dbReference>
<dbReference type="CDD" id="cd00082">
    <property type="entry name" value="HisKA"/>
    <property type="match status" value="1"/>
</dbReference>
<evidence type="ECO:0000256" key="3">
    <source>
        <dbReference type="ARBA" id="ARBA00012438"/>
    </source>
</evidence>
<dbReference type="EC" id="2.7.13.3" evidence="3"/>
<dbReference type="Proteomes" id="UP001058003">
    <property type="component" value="Chromosome"/>
</dbReference>
<protein>
    <recommendedName>
        <fullName evidence="3">histidine kinase</fullName>
        <ecNumber evidence="3">2.7.13.3</ecNumber>
    </recommendedName>
</protein>
<dbReference type="RefSeq" id="WP_081971467.1">
    <property type="nucleotide sequence ID" value="NZ_CP073767.1"/>
</dbReference>
<dbReference type="SMART" id="SM00388">
    <property type="entry name" value="HisKA"/>
    <property type="match status" value="1"/>
</dbReference>
<dbReference type="InterPro" id="IPR005467">
    <property type="entry name" value="His_kinase_dom"/>
</dbReference>
<dbReference type="GO" id="GO:0030295">
    <property type="term" value="F:protein kinase activator activity"/>
    <property type="evidence" value="ECO:0007669"/>
    <property type="project" value="TreeGrafter"/>
</dbReference>
<dbReference type="SUPFAM" id="SSF47384">
    <property type="entry name" value="Homodimeric domain of signal transducing histidine kinase"/>
    <property type="match status" value="1"/>
</dbReference>
<dbReference type="PANTHER" id="PTHR42878:SF14">
    <property type="entry name" value="OSMOLARITY TWO-COMPONENT SYSTEM PROTEIN SSK1"/>
    <property type="match status" value="1"/>
</dbReference>
<organism evidence="7 8">
    <name type="scientific">Dactylosporangium aurantiacum</name>
    <dbReference type="NCBI Taxonomy" id="35754"/>
    <lineage>
        <taxon>Bacteria</taxon>
        <taxon>Bacillati</taxon>
        <taxon>Actinomycetota</taxon>
        <taxon>Actinomycetes</taxon>
        <taxon>Micromonosporales</taxon>
        <taxon>Micromonosporaceae</taxon>
        <taxon>Dactylosporangium</taxon>
    </lineage>
</organism>
<evidence type="ECO:0000256" key="5">
    <source>
        <dbReference type="ARBA" id="ARBA00022777"/>
    </source>
</evidence>
<dbReference type="GO" id="GO:0007234">
    <property type="term" value="P:osmosensory signaling via phosphorelay pathway"/>
    <property type="evidence" value="ECO:0007669"/>
    <property type="project" value="TreeGrafter"/>
</dbReference>
<evidence type="ECO:0000313" key="8">
    <source>
        <dbReference type="Proteomes" id="UP001058003"/>
    </source>
</evidence>
<dbReference type="KEGG" id="daur:Daura_44990"/>
<comment type="subcellular location">
    <subcellularLocation>
        <location evidence="2">Cell membrane</location>
    </subcellularLocation>
</comment>
<keyword evidence="5 7" id="KW-0418">Kinase</keyword>
<dbReference type="AlphaFoldDB" id="A0A9Q9MGC2"/>
<comment type="catalytic activity">
    <reaction evidence="1">
        <text>ATP + protein L-histidine = ADP + protein N-phospho-L-histidine.</text>
        <dbReference type="EC" id="2.7.13.3"/>
    </reaction>
</comment>
<dbReference type="PROSITE" id="PS50109">
    <property type="entry name" value="HIS_KIN"/>
    <property type="match status" value="1"/>
</dbReference>
<dbReference type="InterPro" id="IPR036097">
    <property type="entry name" value="HisK_dim/P_sf"/>
</dbReference>
<dbReference type="GO" id="GO:0000156">
    <property type="term" value="F:phosphorelay response regulator activity"/>
    <property type="evidence" value="ECO:0007669"/>
    <property type="project" value="TreeGrafter"/>
</dbReference>
<evidence type="ECO:0000313" key="7">
    <source>
        <dbReference type="EMBL" id="UWZ53605.1"/>
    </source>
</evidence>
<dbReference type="EMBL" id="CP073767">
    <property type="protein sequence ID" value="UWZ53605.1"/>
    <property type="molecule type" value="Genomic_DNA"/>
</dbReference>
<evidence type="ECO:0000256" key="1">
    <source>
        <dbReference type="ARBA" id="ARBA00000085"/>
    </source>
</evidence>
<name>A0A9Q9MGC2_9ACTN</name>